<dbReference type="AlphaFoldDB" id="C0EDK1"/>
<gene>
    <name evidence="3" type="ORF">CLOSTMETH_01928</name>
</gene>
<dbReference type="InterPro" id="IPR000668">
    <property type="entry name" value="Peptidase_C1A_C"/>
</dbReference>
<keyword evidence="3" id="KW-0378">Hydrolase</keyword>
<dbReference type="GO" id="GO:0006508">
    <property type="term" value="P:proteolysis"/>
    <property type="evidence" value="ECO:0007669"/>
    <property type="project" value="UniProtKB-KW"/>
</dbReference>
<dbReference type="eggNOG" id="COG4870">
    <property type="taxonomic scope" value="Bacteria"/>
</dbReference>
<dbReference type="InterPro" id="IPR025883">
    <property type="entry name" value="Cadherin-like_domain"/>
</dbReference>
<dbReference type="STRING" id="537013.CLOSTMETH_01928"/>
<evidence type="ECO:0000259" key="2">
    <source>
        <dbReference type="SMART" id="SM00645"/>
    </source>
</evidence>
<sequence>MSPEYIEWLENGQKGPMPFAQNFSYLAKSYARLRSMQNSSLLPAEYDLRDYGLVEPVVDQGSLGICWAVASNSAAASSLLGQFPQTSFSPIHTSWFTYRGNEEEEYLYVEDPYQVGGNSLQVVATMAAWKGPIYNTKAPLNPDNQANPDENLRHEADYHLQDAYYMSSSMYFDSEWDTTVSNDITKQIVMDTGPVTVLYKADQATYNEETSAWYNSQYNSIDHVVMIVGWDDNYPKENFLEGNQPQNDGAWLIRNSWGTDWGDDGYFWLSYEDKTIFNGNAFSFEENDNYAKNYQYDTMGWSYSMSVNHDPKEATKATGANIFTAEGDEMLEAVSFYTTDAGTKYSISVYTGVEEGKPESGQLMLKEQTGIEPYSGYHTIELDEPVKLNKGERFSIVVDFINPEFAAPLPIEWCLKPENDPDYVPEYMGNGGESYVLCEGIWEDVAGSLHDDIFYITNVCIKGFTNPLPESGEAVSTVRFSEMEGPLADKSKLTLTAEGADEIWYSVDGAEYQKYTGVLTLDFSKETRQTISAYAIENGKQGNTVEKIYTKAVAQLTDLAIKSQNGVQYFETDGFKEQEIFLFQNCDYVRIMAQSGDKITVNGKGLNSADWSNEIPLSSGETTEITVEVQGEGKTSSTYTLQIYRSMLSYNYGAELICFDDDKYSVKDADGNELHNQEKITHLISAEQETKVTATVKETGEILSEFIPKRPAAPIVEAAEITDTSITLKAIDGAMYSVNGNWQESPEFTGLKPDMEYCVQAYLLATETSFYSELSEAFMTTKIPEAIPSDYSFEVKYVDGEGNPVPGGGEIAFDKVG</sequence>
<dbReference type="Pfam" id="PF18560">
    <property type="entry name" value="Lectin_like"/>
    <property type="match status" value="1"/>
</dbReference>
<dbReference type="Pfam" id="PF12733">
    <property type="entry name" value="Cadherin-like"/>
    <property type="match status" value="1"/>
</dbReference>
<dbReference type="Gene3D" id="3.90.70.10">
    <property type="entry name" value="Cysteine proteinases"/>
    <property type="match status" value="1"/>
</dbReference>
<feature type="non-terminal residue" evidence="3">
    <location>
        <position position="817"/>
    </location>
</feature>
<organism evidence="3 4">
    <name type="scientific">[Clostridium] methylpentosum DSM 5476</name>
    <dbReference type="NCBI Taxonomy" id="537013"/>
    <lineage>
        <taxon>Bacteria</taxon>
        <taxon>Bacillati</taxon>
        <taxon>Bacillota</taxon>
        <taxon>Clostridia</taxon>
        <taxon>Eubacteriales</taxon>
        <taxon>Oscillospiraceae</taxon>
        <taxon>Oscillospiraceae incertae sedis</taxon>
    </lineage>
</organism>
<dbReference type="GO" id="GO:0008234">
    <property type="term" value="F:cysteine-type peptidase activity"/>
    <property type="evidence" value="ECO:0007669"/>
    <property type="project" value="InterPro"/>
</dbReference>
<dbReference type="InterPro" id="IPR013128">
    <property type="entry name" value="Peptidase_C1A"/>
</dbReference>
<dbReference type="InterPro" id="IPR000169">
    <property type="entry name" value="Pept_cys_AS"/>
</dbReference>
<accession>C0EDK1</accession>
<dbReference type="PANTHER" id="PTHR12411">
    <property type="entry name" value="CYSTEINE PROTEASE FAMILY C1-RELATED"/>
    <property type="match status" value="1"/>
</dbReference>
<dbReference type="EMBL" id="ACEC01000064">
    <property type="protein sequence ID" value="EEG30408.1"/>
    <property type="molecule type" value="Genomic_DNA"/>
</dbReference>
<keyword evidence="3" id="KW-0645">Protease</keyword>
<keyword evidence="4" id="KW-1185">Reference proteome</keyword>
<reference evidence="3 4" key="1">
    <citation type="submission" date="2009-01" db="EMBL/GenBank/DDBJ databases">
        <authorList>
            <person name="Fulton L."/>
            <person name="Clifton S."/>
            <person name="Fulton B."/>
            <person name="Xu J."/>
            <person name="Minx P."/>
            <person name="Pepin K.H."/>
            <person name="Johnson M."/>
            <person name="Bhonagiri V."/>
            <person name="Nash W.E."/>
            <person name="Mardis E.R."/>
            <person name="Wilson R.K."/>
        </authorList>
    </citation>
    <scope>NUCLEOTIDE SEQUENCE [LARGE SCALE GENOMIC DNA]</scope>
    <source>
        <strain evidence="3 4">DSM 5476</strain>
    </source>
</reference>
<name>C0EDK1_9FIRM</name>
<reference evidence="3 4" key="2">
    <citation type="submission" date="2009-02" db="EMBL/GenBank/DDBJ databases">
        <title>Draft genome sequence of Clostridium methylpentosum (DSM 5476).</title>
        <authorList>
            <person name="Sudarsanam P."/>
            <person name="Ley R."/>
            <person name="Guruge J."/>
            <person name="Turnbaugh P.J."/>
            <person name="Mahowald M."/>
            <person name="Liep D."/>
            <person name="Gordon J."/>
        </authorList>
    </citation>
    <scope>NUCLEOTIDE SEQUENCE [LARGE SCALE GENOMIC DNA]</scope>
    <source>
        <strain evidence="3 4">DSM 5476</strain>
    </source>
</reference>
<comment type="caution">
    <text evidence="3">The sequence shown here is derived from an EMBL/GenBank/DDBJ whole genome shotgun (WGS) entry which is preliminary data.</text>
</comment>
<evidence type="ECO:0000313" key="3">
    <source>
        <dbReference type="EMBL" id="EEG30408.1"/>
    </source>
</evidence>
<dbReference type="CDD" id="cd02619">
    <property type="entry name" value="Peptidase_C1"/>
    <property type="match status" value="1"/>
</dbReference>
<dbReference type="Proteomes" id="UP000003340">
    <property type="component" value="Unassembled WGS sequence"/>
</dbReference>
<dbReference type="PROSITE" id="PS00139">
    <property type="entry name" value="THIOL_PROTEASE_CYS"/>
    <property type="match status" value="1"/>
</dbReference>
<evidence type="ECO:0000256" key="1">
    <source>
        <dbReference type="ARBA" id="ARBA00008455"/>
    </source>
</evidence>
<dbReference type="InterPro" id="IPR038765">
    <property type="entry name" value="Papain-like_cys_pep_sf"/>
</dbReference>
<dbReference type="HOGENOM" id="CLU_349051_0_0_9"/>
<comment type="similarity">
    <text evidence="1">Belongs to the peptidase C1 family.</text>
</comment>
<dbReference type="SMART" id="SM00645">
    <property type="entry name" value="Pept_C1"/>
    <property type="match status" value="1"/>
</dbReference>
<dbReference type="Pfam" id="PF00112">
    <property type="entry name" value="Peptidase_C1"/>
    <property type="match status" value="1"/>
</dbReference>
<dbReference type="InterPro" id="IPR040528">
    <property type="entry name" value="Lectin-like"/>
</dbReference>
<feature type="domain" description="Peptidase C1A papain C-terminal" evidence="2">
    <location>
        <begin position="42"/>
        <end position="284"/>
    </location>
</feature>
<dbReference type="SUPFAM" id="SSF54001">
    <property type="entry name" value="Cysteine proteinases"/>
    <property type="match status" value="1"/>
</dbReference>
<protein>
    <submittedName>
        <fullName evidence="3">Papain family cysteine protease</fullName>
    </submittedName>
</protein>
<proteinExistence type="inferred from homology"/>
<evidence type="ECO:0000313" key="4">
    <source>
        <dbReference type="Proteomes" id="UP000003340"/>
    </source>
</evidence>